<gene>
    <name evidence="3" type="ORF">ACG33_03435</name>
</gene>
<dbReference type="Pfam" id="PF12172">
    <property type="entry name" value="zf-ChsH2"/>
    <property type="match status" value="1"/>
</dbReference>
<accession>A0A127F961</accession>
<feature type="domain" description="ChsH2 C-terminal OB-fold" evidence="1">
    <location>
        <begin position="54"/>
        <end position="119"/>
    </location>
</feature>
<reference evidence="3 4" key="1">
    <citation type="submission" date="2015-06" db="EMBL/GenBank/DDBJ databases">
        <title>A Comprehensive Approach to Explore the Metabolic and Phylogenetic Diversity of Bacterial Steroid Degradation in the Environment: Testosterone as an Example.</title>
        <authorList>
            <person name="Yang F.-C."/>
            <person name="Chen Y.-L."/>
            <person name="Yu C.-P."/>
            <person name="Tang S.-L."/>
            <person name="Wang P.-H."/>
            <person name="Ismail W."/>
            <person name="Wang C.-H."/>
            <person name="Yang C.-Y."/>
            <person name="Chiang Y.-R."/>
        </authorList>
    </citation>
    <scope>NUCLEOTIDE SEQUENCE [LARGE SCALE GENOMIC DNA]</scope>
    <source>
        <strain evidence="3 4">DSM 18526</strain>
    </source>
</reference>
<dbReference type="Proteomes" id="UP000070250">
    <property type="component" value="Chromosome"/>
</dbReference>
<dbReference type="STRING" id="465721.ACG33_03435"/>
<dbReference type="PANTHER" id="PTHR34075:SF5">
    <property type="entry name" value="BLR3430 PROTEIN"/>
    <property type="match status" value="1"/>
</dbReference>
<dbReference type="AlphaFoldDB" id="A0A127F961"/>
<dbReference type="EMBL" id="CP011971">
    <property type="protein sequence ID" value="AMN46171.1"/>
    <property type="molecule type" value="Genomic_DNA"/>
</dbReference>
<dbReference type="KEGG" id="sdf:ACG33_03435"/>
<dbReference type="InterPro" id="IPR022002">
    <property type="entry name" value="ChsH2_Znr"/>
</dbReference>
<evidence type="ECO:0008006" key="5">
    <source>
        <dbReference type="Google" id="ProtNLM"/>
    </source>
</evidence>
<evidence type="ECO:0000313" key="3">
    <source>
        <dbReference type="EMBL" id="AMN46171.1"/>
    </source>
</evidence>
<feature type="domain" description="ChsH2 rubredoxin-like zinc ribbon" evidence="2">
    <location>
        <begin position="17"/>
        <end position="53"/>
    </location>
</feature>
<keyword evidence="4" id="KW-1185">Reference proteome</keyword>
<name>A0A127F961_STEDE</name>
<dbReference type="InterPro" id="IPR052513">
    <property type="entry name" value="Thioester_dehydratase-like"/>
</dbReference>
<dbReference type="SUPFAM" id="SSF50249">
    <property type="entry name" value="Nucleic acid-binding proteins"/>
    <property type="match status" value="1"/>
</dbReference>
<organism evidence="3 4">
    <name type="scientific">Steroidobacter denitrificans</name>
    <dbReference type="NCBI Taxonomy" id="465721"/>
    <lineage>
        <taxon>Bacteria</taxon>
        <taxon>Pseudomonadati</taxon>
        <taxon>Pseudomonadota</taxon>
        <taxon>Gammaproteobacteria</taxon>
        <taxon>Steroidobacterales</taxon>
        <taxon>Steroidobacteraceae</taxon>
        <taxon>Steroidobacter</taxon>
    </lineage>
</organism>
<dbReference type="Gene3D" id="6.10.30.10">
    <property type="match status" value="1"/>
</dbReference>
<evidence type="ECO:0000259" key="1">
    <source>
        <dbReference type="Pfam" id="PF01796"/>
    </source>
</evidence>
<dbReference type="InterPro" id="IPR012340">
    <property type="entry name" value="NA-bd_OB-fold"/>
</dbReference>
<protein>
    <recommendedName>
        <fullName evidence="5">DNA-binding protein</fullName>
    </recommendedName>
</protein>
<dbReference type="InterPro" id="IPR002878">
    <property type="entry name" value="ChsH2_C"/>
</dbReference>
<sequence>MKHFYDPVWENFEDGFWQGIKQRKLKFQKCSGCGTFSHPPRVRCPKCKGEGWEWVESSGKGRIYSWTVARQEVHPAFRVPFEIVLVEMENEPGVRLISNMVDCTPEEISFDMPVEVCFREVTKEWALPMFKKVGG</sequence>
<evidence type="ECO:0000259" key="2">
    <source>
        <dbReference type="Pfam" id="PF12172"/>
    </source>
</evidence>
<evidence type="ECO:0000313" key="4">
    <source>
        <dbReference type="Proteomes" id="UP000070250"/>
    </source>
</evidence>
<proteinExistence type="predicted"/>
<dbReference type="PANTHER" id="PTHR34075">
    <property type="entry name" value="BLR3430 PROTEIN"/>
    <property type="match status" value="1"/>
</dbReference>
<dbReference type="Pfam" id="PF01796">
    <property type="entry name" value="OB_ChsH2_C"/>
    <property type="match status" value="1"/>
</dbReference>